<dbReference type="InterPro" id="IPR050195">
    <property type="entry name" value="Primate_lentivir_Gag_pol-like"/>
</dbReference>
<organism evidence="2 3">
    <name type="scientific">Zosterops borbonicus</name>
    <dbReference type="NCBI Taxonomy" id="364589"/>
    <lineage>
        <taxon>Eukaryota</taxon>
        <taxon>Metazoa</taxon>
        <taxon>Chordata</taxon>
        <taxon>Craniata</taxon>
        <taxon>Vertebrata</taxon>
        <taxon>Euteleostomi</taxon>
        <taxon>Archelosauria</taxon>
        <taxon>Archosauria</taxon>
        <taxon>Dinosauria</taxon>
        <taxon>Saurischia</taxon>
        <taxon>Theropoda</taxon>
        <taxon>Coelurosauria</taxon>
        <taxon>Aves</taxon>
        <taxon>Neognathae</taxon>
        <taxon>Neoaves</taxon>
        <taxon>Telluraves</taxon>
        <taxon>Australaves</taxon>
        <taxon>Passeriformes</taxon>
        <taxon>Sylvioidea</taxon>
        <taxon>Zosteropidae</taxon>
        <taxon>Zosterops</taxon>
    </lineage>
</organism>
<dbReference type="SUPFAM" id="SSF47943">
    <property type="entry name" value="Retrovirus capsid protein, N-terminal core domain"/>
    <property type="match status" value="1"/>
</dbReference>
<dbReference type="GO" id="GO:0016032">
    <property type="term" value="P:viral process"/>
    <property type="evidence" value="ECO:0007669"/>
    <property type="project" value="InterPro"/>
</dbReference>
<evidence type="ECO:0000313" key="2">
    <source>
        <dbReference type="EMBL" id="TRZ06941.1"/>
    </source>
</evidence>
<reference evidence="2" key="1">
    <citation type="submission" date="2019-04" db="EMBL/GenBank/DDBJ databases">
        <title>Genome assembly of Zosterops borbonicus 15179.</title>
        <authorList>
            <person name="Leroy T."/>
            <person name="Anselmetti Y."/>
            <person name="Tilak M.-K."/>
            <person name="Nabholz B."/>
        </authorList>
    </citation>
    <scope>NUCLEOTIDE SEQUENCE</scope>
    <source>
        <strain evidence="2">HGM_15179</strain>
        <tissue evidence="2">Muscle</tissue>
    </source>
</reference>
<name>A0A8K1D988_9PASS</name>
<feature type="compositionally biased region" description="Basic residues" evidence="1">
    <location>
        <begin position="142"/>
        <end position="152"/>
    </location>
</feature>
<dbReference type="AlphaFoldDB" id="A0A8K1D988"/>
<proteinExistence type="predicted"/>
<keyword evidence="3" id="KW-1185">Reference proteome</keyword>
<gene>
    <name evidence="2" type="ORF">HGM15179_020165</name>
</gene>
<evidence type="ECO:0000313" key="3">
    <source>
        <dbReference type="Proteomes" id="UP000796761"/>
    </source>
</evidence>
<protein>
    <submittedName>
        <fullName evidence="2">Uncharacterized protein</fullName>
    </submittedName>
</protein>
<sequence>MAEGKPQWEQKAQTETKWMPISVTPAFLAFKSLQQLLTLLHVNNIVFLEFIYRSVKLLELIATWRKLEMVLPKLQPSSSEDGSSLIGLGAREDSGVIPPVPAQQRRAGQPTPLPRKCSSLGECGASESPTGLERSAPSSPVPKKRRRQRRKIASPTCLPPRAFLALEAPGALLVSMPAFTTNPIDERRAAVAKAAVMDGDWDAANALSCPVLITNGQAKWEPYEWKILQKAKETVTTYGLRSEAAKNIIQYVYTTDLLCPGDCASIASLLLTPSQLLIFEREWKRLAAEEASKHRQVGDLFYAIQPDMLTGHGAYASSAVQLTYPVEMHQLTHSLALRAMLLVPDKKKSPP</sequence>
<dbReference type="Gene3D" id="1.10.375.10">
    <property type="entry name" value="Human Immunodeficiency Virus Type 1 Capsid Protein"/>
    <property type="match status" value="1"/>
</dbReference>
<dbReference type="Proteomes" id="UP000796761">
    <property type="component" value="Unassembled WGS sequence"/>
</dbReference>
<dbReference type="InterPro" id="IPR008919">
    <property type="entry name" value="Retrov_capsid_N"/>
</dbReference>
<dbReference type="OrthoDB" id="9352756at2759"/>
<dbReference type="EMBL" id="SWJQ01002073">
    <property type="protein sequence ID" value="TRZ06941.1"/>
    <property type="molecule type" value="Genomic_DNA"/>
</dbReference>
<feature type="region of interest" description="Disordered" evidence="1">
    <location>
        <begin position="92"/>
        <end position="152"/>
    </location>
</feature>
<dbReference type="Pfam" id="PF00607">
    <property type="entry name" value="Gag_p24"/>
    <property type="match status" value="1"/>
</dbReference>
<accession>A0A8K1D988</accession>
<comment type="caution">
    <text evidence="2">The sequence shown here is derived from an EMBL/GenBank/DDBJ whole genome shotgun (WGS) entry which is preliminary data.</text>
</comment>
<dbReference type="PANTHER" id="PTHR40389">
    <property type="entry name" value="ENDOGENOUS RETROVIRUS GROUP K MEMBER 24 GAG POLYPROTEIN-RELATED"/>
    <property type="match status" value="1"/>
</dbReference>
<dbReference type="PANTHER" id="PTHR40389:SF3">
    <property type="entry name" value="IGE-BINDING PROTEIN"/>
    <property type="match status" value="1"/>
</dbReference>
<evidence type="ECO:0000256" key="1">
    <source>
        <dbReference type="SAM" id="MobiDB-lite"/>
    </source>
</evidence>